<keyword evidence="3" id="KW-1185">Reference proteome</keyword>
<evidence type="ECO:0000259" key="1">
    <source>
        <dbReference type="PROSITE" id="PS51186"/>
    </source>
</evidence>
<dbReference type="InterPro" id="IPR016181">
    <property type="entry name" value="Acyl_CoA_acyltransferase"/>
</dbReference>
<dbReference type="Gene3D" id="3.40.630.30">
    <property type="match status" value="1"/>
</dbReference>
<dbReference type="PANTHER" id="PTHR47426:SF4">
    <property type="entry name" value="N-ACETYLTRANSFERASE DOMAIN-CONTAINING PROTEIN"/>
    <property type="match status" value="1"/>
</dbReference>
<organism evidence="2 3">
    <name type="scientific">Papaver somniferum</name>
    <name type="common">Opium poppy</name>
    <dbReference type="NCBI Taxonomy" id="3469"/>
    <lineage>
        <taxon>Eukaryota</taxon>
        <taxon>Viridiplantae</taxon>
        <taxon>Streptophyta</taxon>
        <taxon>Embryophyta</taxon>
        <taxon>Tracheophyta</taxon>
        <taxon>Spermatophyta</taxon>
        <taxon>Magnoliopsida</taxon>
        <taxon>Ranunculales</taxon>
        <taxon>Papaveraceae</taxon>
        <taxon>Papaveroideae</taxon>
        <taxon>Papaver</taxon>
    </lineage>
</organism>
<evidence type="ECO:0000313" key="3">
    <source>
        <dbReference type="Proteomes" id="UP000316621"/>
    </source>
</evidence>
<dbReference type="AlphaFoldDB" id="A0A4Y7KZ44"/>
<dbReference type="Gramene" id="RZC77361">
    <property type="protein sequence ID" value="RZC77361"/>
    <property type="gene ID" value="C5167_001562"/>
</dbReference>
<dbReference type="PROSITE" id="PS51186">
    <property type="entry name" value="GNAT"/>
    <property type="match status" value="1"/>
</dbReference>
<protein>
    <recommendedName>
        <fullName evidence="1">N-acetyltransferase domain-containing protein</fullName>
    </recommendedName>
</protein>
<dbReference type="Pfam" id="PF00583">
    <property type="entry name" value="Acetyltransf_1"/>
    <property type="match status" value="1"/>
</dbReference>
<evidence type="ECO:0000313" key="2">
    <source>
        <dbReference type="EMBL" id="RZC77361.1"/>
    </source>
</evidence>
<dbReference type="STRING" id="3469.A0A4Y7KZ44"/>
<reference evidence="2 3" key="1">
    <citation type="journal article" date="2018" name="Science">
        <title>The opium poppy genome and morphinan production.</title>
        <authorList>
            <person name="Guo L."/>
            <person name="Winzer T."/>
            <person name="Yang X."/>
            <person name="Li Y."/>
            <person name="Ning Z."/>
            <person name="He Z."/>
            <person name="Teodor R."/>
            <person name="Lu Y."/>
            <person name="Bowser T.A."/>
            <person name="Graham I.A."/>
            <person name="Ye K."/>
        </authorList>
    </citation>
    <scope>NUCLEOTIDE SEQUENCE [LARGE SCALE GENOMIC DNA]</scope>
    <source>
        <strain evidence="3">cv. HN1</strain>
        <tissue evidence="2">Leaves</tissue>
    </source>
</reference>
<dbReference type="CDD" id="cd04301">
    <property type="entry name" value="NAT_SF"/>
    <property type="match status" value="1"/>
</dbReference>
<accession>A0A4Y7KZ44</accession>
<proteinExistence type="predicted"/>
<gene>
    <name evidence="2" type="ORF">C5167_001562</name>
</gene>
<name>A0A4Y7KZ44_PAPSO</name>
<dbReference type="EMBL" id="CM010723">
    <property type="protein sequence ID" value="RZC77361.1"/>
    <property type="molecule type" value="Genomic_DNA"/>
</dbReference>
<sequence>MDLKVLSVPQYHGVQLPPISILIVKRTKCNPLVCDRRVSSGPFRETFPVLCTRWKNIRAQCNDSEQSIHQSSVSRSDNVRLPELAFDRLQLTDEEYCGIQTRGFGHFVARGAVLDEEYWTAAWLRAEAHYESLPYMRHVDSFKRKYAEQEFYALKKQCSLRDGNSLKCFCLVSVKKEDKNVKRTVLKSVVGTLDLSIRQFLPGETFPGELKKPTTFLASHGAYGAHRYAYIANICMSKFARRQGIAFNMLHLASDLATATGMKQLFVHVNFDNNPAQELYKKFGFEMVEAASSPSANDPRLLMSMQL</sequence>
<dbReference type="SUPFAM" id="SSF55729">
    <property type="entry name" value="Acyl-CoA N-acyltransferases (Nat)"/>
    <property type="match status" value="1"/>
</dbReference>
<feature type="domain" description="N-acetyltransferase" evidence="1">
    <location>
        <begin position="169"/>
        <end position="307"/>
    </location>
</feature>
<dbReference type="PANTHER" id="PTHR47426">
    <property type="entry name" value="ACYL-COA N-ACYLTRANSFERASES (NAT) SUPERFAMILY PROTEIN"/>
    <property type="match status" value="1"/>
</dbReference>
<dbReference type="Proteomes" id="UP000316621">
    <property type="component" value="Chromosome 9"/>
</dbReference>
<dbReference type="OMA" id="YIANICM"/>
<dbReference type="InterPro" id="IPR000182">
    <property type="entry name" value="GNAT_dom"/>
</dbReference>
<dbReference type="GO" id="GO:0016747">
    <property type="term" value="F:acyltransferase activity, transferring groups other than amino-acyl groups"/>
    <property type="evidence" value="ECO:0007669"/>
    <property type="project" value="InterPro"/>
</dbReference>